<accession>A0A081NG53</accession>
<name>A0A081NG53_9GAMM</name>
<evidence type="ECO:0000313" key="1">
    <source>
        <dbReference type="EMBL" id="KEQ17426.1"/>
    </source>
</evidence>
<gene>
    <name evidence="1" type="ORF">GZ78_16685</name>
</gene>
<dbReference type="Proteomes" id="UP000028073">
    <property type="component" value="Unassembled WGS sequence"/>
</dbReference>
<comment type="caution">
    <text evidence="1">The sequence shown here is derived from an EMBL/GenBank/DDBJ whole genome shotgun (WGS) entry which is preliminary data.</text>
</comment>
<dbReference type="EMBL" id="JOKH01000003">
    <property type="protein sequence ID" value="KEQ17426.1"/>
    <property type="molecule type" value="Genomic_DNA"/>
</dbReference>
<keyword evidence="2" id="KW-1185">Reference proteome</keyword>
<evidence type="ECO:0000313" key="2">
    <source>
        <dbReference type="Proteomes" id="UP000028073"/>
    </source>
</evidence>
<dbReference type="AlphaFoldDB" id="A0A081NG53"/>
<sequence length="63" mass="7182">MHQSKDTLSGHFHSEALPEFQYRGRQEILTYSVIRSVEPTVSSLHAIAQESDSPDQKGIRTFH</sequence>
<reference evidence="1 2" key="1">
    <citation type="submission" date="2014-06" db="EMBL/GenBank/DDBJ databases">
        <title>Whole Genome Sequences of Three Symbiotic Endozoicomonas Bacteria.</title>
        <authorList>
            <person name="Neave M.J."/>
            <person name="Apprill A."/>
            <person name="Voolstra C.R."/>
        </authorList>
    </citation>
    <scope>NUCLEOTIDE SEQUENCE [LARGE SCALE GENOMIC DNA]</scope>
    <source>
        <strain evidence="1 2">DSM 25634</strain>
    </source>
</reference>
<proteinExistence type="predicted"/>
<protein>
    <submittedName>
        <fullName evidence="1">Uncharacterized protein</fullName>
    </submittedName>
</protein>
<organism evidence="1 2">
    <name type="scientific">Endozoicomonas numazuensis</name>
    <dbReference type="NCBI Taxonomy" id="1137799"/>
    <lineage>
        <taxon>Bacteria</taxon>
        <taxon>Pseudomonadati</taxon>
        <taxon>Pseudomonadota</taxon>
        <taxon>Gammaproteobacteria</taxon>
        <taxon>Oceanospirillales</taxon>
        <taxon>Endozoicomonadaceae</taxon>
        <taxon>Endozoicomonas</taxon>
    </lineage>
</organism>